<dbReference type="RefSeq" id="WP_245894404.1">
    <property type="nucleotide sequence ID" value="NZ_PYAT01000003.1"/>
</dbReference>
<keyword evidence="4" id="KW-1185">Reference proteome</keyword>
<dbReference type="InterPro" id="IPR043128">
    <property type="entry name" value="Rev_trsase/Diguanyl_cyclase"/>
</dbReference>
<gene>
    <name evidence="3" type="ORF">B0H99_103189</name>
</gene>
<evidence type="ECO:0000313" key="3">
    <source>
        <dbReference type="EMBL" id="PSL41055.1"/>
    </source>
</evidence>
<organism evidence="3 4">
    <name type="scientific">Planomicrobium soli</name>
    <dbReference type="NCBI Taxonomy" id="1176648"/>
    <lineage>
        <taxon>Bacteria</taxon>
        <taxon>Bacillati</taxon>
        <taxon>Bacillota</taxon>
        <taxon>Bacilli</taxon>
        <taxon>Bacillales</taxon>
        <taxon>Caryophanaceae</taxon>
        <taxon>Planomicrobium</taxon>
    </lineage>
</organism>
<dbReference type="InterPro" id="IPR052163">
    <property type="entry name" value="DGC-Regulatory_Protein"/>
</dbReference>
<feature type="transmembrane region" description="Helical" evidence="1">
    <location>
        <begin position="7"/>
        <end position="23"/>
    </location>
</feature>
<dbReference type="InterPro" id="IPR000160">
    <property type="entry name" value="GGDEF_dom"/>
</dbReference>
<dbReference type="PANTHER" id="PTHR46663">
    <property type="entry name" value="DIGUANYLATE CYCLASE DGCT-RELATED"/>
    <property type="match status" value="1"/>
</dbReference>
<evidence type="ECO:0000259" key="2">
    <source>
        <dbReference type="PROSITE" id="PS50887"/>
    </source>
</evidence>
<feature type="domain" description="GGDEF" evidence="2">
    <location>
        <begin position="354"/>
        <end position="486"/>
    </location>
</feature>
<dbReference type="Proteomes" id="UP000242682">
    <property type="component" value="Unassembled WGS sequence"/>
</dbReference>
<feature type="transmembrane region" description="Helical" evidence="1">
    <location>
        <begin position="131"/>
        <end position="150"/>
    </location>
</feature>
<dbReference type="PANTHER" id="PTHR46663:SF2">
    <property type="entry name" value="GGDEF DOMAIN-CONTAINING PROTEIN"/>
    <property type="match status" value="1"/>
</dbReference>
<dbReference type="EMBL" id="PYAT01000003">
    <property type="protein sequence ID" value="PSL41055.1"/>
    <property type="molecule type" value="Genomic_DNA"/>
</dbReference>
<feature type="transmembrane region" description="Helical" evidence="1">
    <location>
        <begin position="35"/>
        <end position="54"/>
    </location>
</feature>
<keyword evidence="1" id="KW-0812">Transmembrane</keyword>
<feature type="transmembrane region" description="Helical" evidence="1">
    <location>
        <begin position="268"/>
        <end position="286"/>
    </location>
</feature>
<dbReference type="FunFam" id="3.30.70.270:FF:000001">
    <property type="entry name" value="Diguanylate cyclase domain protein"/>
    <property type="match status" value="1"/>
</dbReference>
<dbReference type="Pfam" id="PF00990">
    <property type="entry name" value="GGDEF"/>
    <property type="match status" value="1"/>
</dbReference>
<comment type="caution">
    <text evidence="3">The sequence shown here is derived from an EMBL/GenBank/DDBJ whole genome shotgun (WGS) entry which is preliminary data.</text>
</comment>
<proteinExistence type="predicted"/>
<dbReference type="SUPFAM" id="SSF55073">
    <property type="entry name" value="Nucleotide cyclase"/>
    <property type="match status" value="1"/>
</dbReference>
<feature type="transmembrane region" description="Helical" evidence="1">
    <location>
        <begin position="162"/>
        <end position="186"/>
    </location>
</feature>
<name>A0A2P8H4A2_9BACL</name>
<dbReference type="AlphaFoldDB" id="A0A2P8H4A2"/>
<sequence>MLKTSKLPILSLIAIISTYFMWNTTFNEQTWLKSAGINGIQLFAAALSFIWLFGAYIRQTDRYRNFWLLLSLGMLCSISGSLISLLVQASQKVIATPALASFFWVFSYLFLLAAMVYKAKEIGAVFSNKTYLFNIIIYMITAIGISYYFLIGPLLFLPETSLLVRLFAIGYQVTDLGILFFSIMLYYHIQFQNEKRVLFFLIAGLLLQLISDSLLAYLSITGNYQTGSAVELMWITALLLIGFTGFYDDGVSKAEYKKPDNLFKKKEYIFPYASIILLTALVIYSYQWNFNALSGSLLITFLMVLGRQLFIIIKNNELMDDLKHLAYHDPLTGLSNRFSFIENIQMTLKQNANTRVALLLIDLDRFKVVNDTLGHHIGDLILVETAVKLRQVLDTNSQIYRLGGDEFVVILSDASEKTAAVSAKRILDSFQNTFSVMAYEIDLTPSIGISLFPEHGTTQEDLLKNADAAMYLSKEKGKNEFTFTMPS</sequence>
<keyword evidence="1" id="KW-1133">Transmembrane helix</keyword>
<dbReference type="CDD" id="cd01949">
    <property type="entry name" value="GGDEF"/>
    <property type="match status" value="1"/>
</dbReference>
<dbReference type="Gene3D" id="3.30.70.270">
    <property type="match status" value="1"/>
</dbReference>
<dbReference type="SMART" id="SM00267">
    <property type="entry name" value="GGDEF"/>
    <property type="match status" value="1"/>
</dbReference>
<dbReference type="NCBIfam" id="TIGR00254">
    <property type="entry name" value="GGDEF"/>
    <property type="match status" value="1"/>
</dbReference>
<feature type="transmembrane region" description="Helical" evidence="1">
    <location>
        <begin position="99"/>
        <end position="119"/>
    </location>
</feature>
<keyword evidence="1" id="KW-0472">Membrane</keyword>
<dbReference type="PROSITE" id="PS50887">
    <property type="entry name" value="GGDEF"/>
    <property type="match status" value="1"/>
</dbReference>
<accession>A0A2P8H4A2</accession>
<feature type="transmembrane region" description="Helical" evidence="1">
    <location>
        <begin position="198"/>
        <end position="220"/>
    </location>
</feature>
<reference evidence="3 4" key="1">
    <citation type="submission" date="2018-03" db="EMBL/GenBank/DDBJ databases">
        <title>Genomic Encyclopedia of Type Strains, Phase III (KMG-III): the genomes of soil and plant-associated and newly described type strains.</title>
        <authorList>
            <person name="Whitman W."/>
        </authorList>
    </citation>
    <scope>NUCLEOTIDE SEQUENCE [LARGE SCALE GENOMIC DNA]</scope>
    <source>
        <strain evidence="3 4">CGMCC 1.12259</strain>
    </source>
</reference>
<evidence type="ECO:0000313" key="4">
    <source>
        <dbReference type="Proteomes" id="UP000242682"/>
    </source>
</evidence>
<dbReference type="InterPro" id="IPR029787">
    <property type="entry name" value="Nucleotide_cyclase"/>
</dbReference>
<feature type="transmembrane region" description="Helical" evidence="1">
    <location>
        <begin position="226"/>
        <end position="247"/>
    </location>
</feature>
<feature type="transmembrane region" description="Helical" evidence="1">
    <location>
        <begin position="66"/>
        <end position="87"/>
    </location>
</feature>
<evidence type="ECO:0000256" key="1">
    <source>
        <dbReference type="SAM" id="Phobius"/>
    </source>
</evidence>
<protein>
    <submittedName>
        <fullName evidence="3">Diguanylate cyclase (GGDEF)-like protein</fullName>
    </submittedName>
</protein>